<dbReference type="PANTHER" id="PTHR44591:SF3">
    <property type="entry name" value="RESPONSE REGULATORY DOMAIN-CONTAINING PROTEIN"/>
    <property type="match status" value="1"/>
</dbReference>
<dbReference type="InterPro" id="IPR050595">
    <property type="entry name" value="Bact_response_regulator"/>
</dbReference>
<evidence type="ECO:0000256" key="2">
    <source>
        <dbReference type="PROSITE-ProRule" id="PRU00169"/>
    </source>
</evidence>
<sequence>MDISRKSQARGVKPSGAKKKILYIEDEHALSLVIGNKLRRHGFEVSLAIDGIEGMRKIESEQPDLVLLDLILPNKDGWEVLMEMRQKGLLKKIPVIVMSNLGQASDIVRSTKLGATDYIVKSDFSISEVVEKIQKYALSGRNS</sequence>
<feature type="domain" description="Response regulatory" evidence="3">
    <location>
        <begin position="20"/>
        <end position="136"/>
    </location>
</feature>
<comment type="caution">
    <text evidence="4">The sequence shown here is derived from an EMBL/GenBank/DDBJ whole genome shotgun (WGS) entry which is preliminary data.</text>
</comment>
<dbReference type="CDD" id="cd17574">
    <property type="entry name" value="REC_OmpR"/>
    <property type="match status" value="1"/>
</dbReference>
<dbReference type="InterPro" id="IPR001789">
    <property type="entry name" value="Sig_transdc_resp-reg_receiver"/>
</dbReference>
<protein>
    <recommendedName>
        <fullName evidence="3">Response regulatory domain-containing protein</fullName>
    </recommendedName>
</protein>
<evidence type="ECO:0000313" key="4">
    <source>
        <dbReference type="EMBL" id="OGY90753.1"/>
    </source>
</evidence>
<dbReference type="InterPro" id="IPR011006">
    <property type="entry name" value="CheY-like_superfamily"/>
</dbReference>
<dbReference type="PROSITE" id="PS50110">
    <property type="entry name" value="RESPONSE_REGULATORY"/>
    <property type="match status" value="1"/>
</dbReference>
<dbReference type="AlphaFoldDB" id="A0A1G2BNQ7"/>
<keyword evidence="1 2" id="KW-0597">Phosphoprotein</keyword>
<dbReference type="SUPFAM" id="SSF52172">
    <property type="entry name" value="CheY-like"/>
    <property type="match status" value="1"/>
</dbReference>
<reference evidence="4 5" key="1">
    <citation type="journal article" date="2016" name="Nat. Commun.">
        <title>Thousands of microbial genomes shed light on interconnected biogeochemical processes in an aquifer system.</title>
        <authorList>
            <person name="Anantharaman K."/>
            <person name="Brown C.T."/>
            <person name="Hug L.A."/>
            <person name="Sharon I."/>
            <person name="Castelle C.J."/>
            <person name="Probst A.J."/>
            <person name="Thomas B.C."/>
            <person name="Singh A."/>
            <person name="Wilkins M.J."/>
            <person name="Karaoz U."/>
            <person name="Brodie E.L."/>
            <person name="Williams K.H."/>
            <person name="Hubbard S.S."/>
            <person name="Banfield J.F."/>
        </authorList>
    </citation>
    <scope>NUCLEOTIDE SEQUENCE [LARGE SCALE GENOMIC DNA]</scope>
</reference>
<dbReference type="Proteomes" id="UP000177349">
    <property type="component" value="Unassembled WGS sequence"/>
</dbReference>
<evidence type="ECO:0000313" key="5">
    <source>
        <dbReference type="Proteomes" id="UP000177349"/>
    </source>
</evidence>
<evidence type="ECO:0000259" key="3">
    <source>
        <dbReference type="PROSITE" id="PS50110"/>
    </source>
</evidence>
<accession>A0A1G2BNQ7</accession>
<dbReference type="EMBL" id="MHKN01000058">
    <property type="protein sequence ID" value="OGY90753.1"/>
    <property type="molecule type" value="Genomic_DNA"/>
</dbReference>
<organism evidence="4 5">
    <name type="scientific">Candidatus Komeilibacteria bacterium RIFCSPLOWO2_01_FULL_53_11</name>
    <dbReference type="NCBI Taxonomy" id="1798552"/>
    <lineage>
        <taxon>Bacteria</taxon>
        <taxon>Candidatus Komeiliibacteriota</taxon>
    </lineage>
</organism>
<proteinExistence type="predicted"/>
<dbReference type="SMART" id="SM00448">
    <property type="entry name" value="REC"/>
    <property type="match status" value="1"/>
</dbReference>
<evidence type="ECO:0000256" key="1">
    <source>
        <dbReference type="ARBA" id="ARBA00022553"/>
    </source>
</evidence>
<gene>
    <name evidence="4" type="ORF">A3B31_03695</name>
</gene>
<dbReference type="GO" id="GO:0000160">
    <property type="term" value="P:phosphorelay signal transduction system"/>
    <property type="evidence" value="ECO:0007669"/>
    <property type="project" value="InterPro"/>
</dbReference>
<dbReference type="Gene3D" id="3.40.50.2300">
    <property type="match status" value="1"/>
</dbReference>
<feature type="modified residue" description="4-aspartylphosphate" evidence="2">
    <location>
        <position position="69"/>
    </location>
</feature>
<dbReference type="Pfam" id="PF00072">
    <property type="entry name" value="Response_reg"/>
    <property type="match status" value="1"/>
</dbReference>
<dbReference type="PANTHER" id="PTHR44591">
    <property type="entry name" value="STRESS RESPONSE REGULATOR PROTEIN 1"/>
    <property type="match status" value="1"/>
</dbReference>
<name>A0A1G2BNQ7_9BACT</name>